<name>A0A3M2JP35_9CELL</name>
<evidence type="ECO:0000313" key="6">
    <source>
        <dbReference type="EMBL" id="RMI13393.1"/>
    </source>
</evidence>
<evidence type="ECO:0000313" key="7">
    <source>
        <dbReference type="Proteomes" id="UP000269289"/>
    </source>
</evidence>
<dbReference type="PANTHER" id="PTHR32114">
    <property type="entry name" value="ABC TRANSPORTER ABCH.3"/>
    <property type="match status" value="1"/>
</dbReference>
<dbReference type="PANTHER" id="PTHR32114:SF2">
    <property type="entry name" value="ABC TRANSPORTER ABCH.3"/>
    <property type="match status" value="1"/>
</dbReference>
<dbReference type="AlphaFoldDB" id="A0A3M2JP35"/>
<dbReference type="SUPFAM" id="SSF52540">
    <property type="entry name" value="P-loop containing nucleoside triphosphate hydrolases"/>
    <property type="match status" value="1"/>
</dbReference>
<accession>A0A3M2JP35</accession>
<gene>
    <name evidence="6" type="ORF">EBM89_04580</name>
</gene>
<comment type="similarity">
    <text evidence="1">Belongs to the SMC family. SbcC subfamily.</text>
</comment>
<reference evidence="6 7" key="1">
    <citation type="submission" date="2018-10" db="EMBL/GenBank/DDBJ databases">
        <title>Isolation, diversity and antifungal activity of actinobacteria from wheat.</title>
        <authorList>
            <person name="Han C."/>
        </authorList>
    </citation>
    <scope>NUCLEOTIDE SEQUENCE [LARGE SCALE GENOMIC DNA]</scope>
    <source>
        <strain evidence="6 7">NEAU-YY56</strain>
    </source>
</reference>
<evidence type="ECO:0000259" key="5">
    <source>
        <dbReference type="Pfam" id="PF13476"/>
    </source>
</evidence>
<organism evidence="6 7">
    <name type="scientific">Cellulomonas triticagri</name>
    <dbReference type="NCBI Taxonomy" id="2483352"/>
    <lineage>
        <taxon>Bacteria</taxon>
        <taxon>Bacillati</taxon>
        <taxon>Actinomycetota</taxon>
        <taxon>Actinomycetes</taxon>
        <taxon>Micrococcales</taxon>
        <taxon>Cellulomonadaceae</taxon>
        <taxon>Cellulomonas</taxon>
    </lineage>
</organism>
<dbReference type="EMBL" id="RFFI01000016">
    <property type="protein sequence ID" value="RMI13393.1"/>
    <property type="molecule type" value="Genomic_DNA"/>
</dbReference>
<protein>
    <recommendedName>
        <fullName evidence="3">Nuclease SbcCD subunit C</fullName>
    </recommendedName>
</protein>
<evidence type="ECO:0000256" key="4">
    <source>
        <dbReference type="SAM" id="MobiDB-lite"/>
    </source>
</evidence>
<dbReference type="InterPro" id="IPR027417">
    <property type="entry name" value="P-loop_NTPase"/>
</dbReference>
<dbReference type="GO" id="GO:0006302">
    <property type="term" value="P:double-strand break repair"/>
    <property type="evidence" value="ECO:0007669"/>
    <property type="project" value="InterPro"/>
</dbReference>
<feature type="region of interest" description="Disordered" evidence="4">
    <location>
        <begin position="1"/>
        <end position="24"/>
    </location>
</feature>
<feature type="domain" description="Rad50/SbcC-type AAA" evidence="5">
    <location>
        <begin position="69"/>
        <end position="133"/>
    </location>
</feature>
<dbReference type="InterPro" id="IPR038729">
    <property type="entry name" value="Rad50/SbcC_AAA"/>
</dbReference>
<proteinExistence type="inferred from homology"/>
<dbReference type="Proteomes" id="UP000269289">
    <property type="component" value="Unassembled WGS sequence"/>
</dbReference>
<evidence type="ECO:0000256" key="3">
    <source>
        <dbReference type="ARBA" id="ARBA00013368"/>
    </source>
</evidence>
<evidence type="ECO:0000256" key="1">
    <source>
        <dbReference type="ARBA" id="ARBA00006930"/>
    </source>
</evidence>
<dbReference type="Pfam" id="PF13476">
    <property type="entry name" value="AAA_23"/>
    <property type="match status" value="1"/>
</dbReference>
<keyword evidence="7" id="KW-1185">Reference proteome</keyword>
<dbReference type="Gene3D" id="3.40.50.300">
    <property type="entry name" value="P-loop containing nucleotide triphosphate hydrolases"/>
    <property type="match status" value="2"/>
</dbReference>
<dbReference type="GO" id="GO:0016887">
    <property type="term" value="F:ATP hydrolysis activity"/>
    <property type="evidence" value="ECO:0007669"/>
    <property type="project" value="InterPro"/>
</dbReference>
<evidence type="ECO:0000256" key="2">
    <source>
        <dbReference type="ARBA" id="ARBA00011322"/>
    </source>
</evidence>
<comment type="subunit">
    <text evidence="2">Heterodimer of SbcC and SbcD.</text>
</comment>
<sequence>MQTHPSCAGGGHTLPDVSKHPGGSAESIAAHIQKLIVDDNLTAAQAVAIAAPAPPLPTSTRRPGRVDTIEISGVRGFGPPQTLRLSTGLTILHAANGVGKTSFCDALELVTLGATSTSAQHPDASAETRDSVIIPHRNQAGAIPFPPRVLVRWGVVDATGSSWTGTFGRPADDPPPIAVLPRRRLRDVIGAKQTERLERLGTSLGLSEAVATWQQAAKLVRGLAAIPEAPNQDVAALARAVQDAPTPWHHRERAAVSAAVRAAARDRVSAAPERPDRVPPRVSAPVPLAALHDARTALDHLESSGDDVDSPDGQELPVALIEALDGAVEHSPVGGVCPLCDDGRLTAERVSELREMIMRAQARVERESRRGDLAEALLRLVAESEPWIPPAHSAHQAPDGPEREWGDTLEALQRLVERRRATVATIRLDDTVDLRTILGQLSALDTDIATHARRLSEARDAALERAARARERSEIRASEVDGLLAAAVDHVIAVARADALRGQLAEAATELGAHARRVVDDRIAGLAGPINAWLRVLRPAGTPEITVECTRTSGRPGIRFKIADSSPDGQPRPDALGRFSDSQLDMLGLAVQMARLDREMPGSALVLDDPTDMLDADTLAQFARGGIPRMLAGGDDAPPRQVVVVTHCRSFVQQLWSVSAEHRTMHTVQDYIEQQVDADDRFAVFSPRTSLGIFTKADSFYRENVERASGLLWFRSAFGNQVRGVLEMCAAELVTVLGVDHEKRFTAQSITLAQKMAELSREFGERVAVVDRCGSRAEHGPGEPDRRLLAGILTHWGSYWLNQSSHADVVLPGMEHIREFHVQIGRLARALSGDERVARDEWATSSRMALALRTCPRCPPS</sequence>
<comment type="caution">
    <text evidence="6">The sequence shown here is derived from an EMBL/GenBank/DDBJ whole genome shotgun (WGS) entry which is preliminary data.</text>
</comment>